<proteinExistence type="predicted"/>
<dbReference type="Proteomes" id="UP001249240">
    <property type="component" value="Unassembled WGS sequence"/>
</dbReference>
<reference evidence="2" key="1">
    <citation type="submission" date="2023-03" db="EMBL/GenBank/DDBJ databases">
        <authorList>
            <person name="Shen W."/>
            <person name="Cai J."/>
        </authorList>
    </citation>
    <scope>NUCLEOTIDE SEQUENCE</scope>
    <source>
        <strain evidence="2">B646-2</strain>
    </source>
</reference>
<protein>
    <recommendedName>
        <fullName evidence="4">50S ribosomal protein L29</fullName>
    </recommendedName>
</protein>
<evidence type="ECO:0000313" key="2">
    <source>
        <dbReference type="EMBL" id="MDT2539140.1"/>
    </source>
</evidence>
<accession>A0AAW8T2H0</accession>
<dbReference type="EMBL" id="JARPXM010000014">
    <property type="protein sequence ID" value="MDT2539140.1"/>
    <property type="molecule type" value="Genomic_DNA"/>
</dbReference>
<dbReference type="AlphaFoldDB" id="A0AAW8T2H0"/>
<comment type="caution">
    <text evidence="2">The sequence shown here is derived from an EMBL/GenBank/DDBJ whole genome shotgun (WGS) entry which is preliminary data.</text>
</comment>
<evidence type="ECO:0000313" key="3">
    <source>
        <dbReference type="Proteomes" id="UP001249240"/>
    </source>
</evidence>
<dbReference type="GeneID" id="67042331"/>
<evidence type="ECO:0000256" key="1">
    <source>
        <dbReference type="SAM" id="Coils"/>
    </source>
</evidence>
<dbReference type="RefSeq" id="WP_010743846.1">
    <property type="nucleotide sequence ID" value="NZ_BAAAXM010000058.1"/>
</dbReference>
<feature type="coiled-coil region" evidence="1">
    <location>
        <begin position="25"/>
        <end position="52"/>
    </location>
</feature>
<keyword evidence="1" id="KW-0175">Coiled coil</keyword>
<sequence length="55" mass="6413">MELNESVLCEIKTELAAAKIELERLKQLEFSSELKNQRIKTLQQEIQQAERLLKG</sequence>
<evidence type="ECO:0008006" key="4">
    <source>
        <dbReference type="Google" id="ProtNLM"/>
    </source>
</evidence>
<name>A0AAW8T2H0_9ENTE</name>
<gene>
    <name evidence="2" type="ORF">P7D78_13475</name>
</gene>
<organism evidence="2 3">
    <name type="scientific">Enterococcus raffinosus</name>
    <dbReference type="NCBI Taxonomy" id="71452"/>
    <lineage>
        <taxon>Bacteria</taxon>
        <taxon>Bacillati</taxon>
        <taxon>Bacillota</taxon>
        <taxon>Bacilli</taxon>
        <taxon>Lactobacillales</taxon>
        <taxon>Enterococcaceae</taxon>
        <taxon>Enterococcus</taxon>
    </lineage>
</organism>